<dbReference type="GeneID" id="89999598"/>
<sequence>MVSLQTLPTVERLDSDDFLNMFDSPYVSSPEEPDVPESKSHIARAVPTELSAAQTTSQFAELHGTPTQRFELGPSTTMQARSRLAKAPIREKAEDIEVGYRSSVSSSNPSTKRSHTSSPRSRKSSMTSMSEDASSSEKSSRESDKENALYERLKRRSRDKRVSFRNRHTTFGAGEAGLLRLRARSETHLPGLQSNQLAEPQEAPPVPILADTSPTRPTSRGTRLGNAMAGGLALSTPTTPTHLNVEAERPCPPELPRMSSKRVRRRTAPTPTTCAIPPPQIDDIDRIRVGIMSSLDSVDDLRNCAQVSKDFYLTFQKYETLLVDCVLRHQSPAAWDLRYSVRHLEKPSPFRLRSVQRDLSTIHALEDFIVWRCESILRPQTLEALLGEAPRRKAELEDALWTIWTFCNVFGKTSMSDATLSKQTKWLNGNTTKQSTASQDIETCREPCTTTQLEDMSEMWRCLEMLLSGFKGHEEEARKAGLFEAAGETKATDRQLLSLWIYDILSLGPKAVLTLSSCDFEQAKVLGITRWKPPAQGKSRSNFLKAAVEEVYRDRLVKEARQKALDYRKSVQYNHRRSHSDPQRAGTILTSRPPVPQNKTFPLKLDTHRVSQQPMPVQAYPSIEERIEIRPDCDPLSPVAQTPVFSPSTNPGVFSPLAMTKNASTKLGATLFPMQNRDQSHRLSVPLAPAIRDDSETDSRSIADVIDPTDQAVALMVQEMGFSEAESKRALAMSDTGSGINVERAVEILAAGGAALPLPRHVQVSELPASTGEAKLARMPSRKEVCEGHCKPMLFVEPRRDRVSGLGMVKRGLTYRMSFRNTKSSRLSVIPDDDESSPSGSNNASRSNTIRSSALSNLASSAVSAFTSPILPTSVFSKGVEHKEDVTVTALPDHSPVSPVTPTAHESKSDIHYASASQEQLEGSSLSYANMPKPRITLQRVGTGMKKTSWNIPGRKKKETNVQPEIIGYAY</sequence>
<dbReference type="SUPFAM" id="SSF46934">
    <property type="entry name" value="UBA-like"/>
    <property type="match status" value="1"/>
</dbReference>
<reference evidence="2 3" key="1">
    <citation type="journal article" date="2023" name="Res Sq">
        <title>Genomic and morphological characterization of Knufia obscura isolated from the Mars 2020 spacecraft assembly facility.</title>
        <authorList>
            <person name="Chander A.M."/>
            <person name="Teixeira M.M."/>
            <person name="Singh N.K."/>
            <person name="Williams M.P."/>
            <person name="Parker C.W."/>
            <person name="Leo P."/>
            <person name="Stajich J.E."/>
            <person name="Torok T."/>
            <person name="Tighe S."/>
            <person name="Mason C.E."/>
            <person name="Venkateswaran K."/>
        </authorList>
    </citation>
    <scope>NUCLEOTIDE SEQUENCE [LARGE SCALE GENOMIC DNA]</scope>
    <source>
        <strain evidence="2 3">CCFEE 5817</strain>
    </source>
</reference>
<protein>
    <recommendedName>
        <fullName evidence="4">UBA domain-containing protein</fullName>
    </recommendedName>
</protein>
<feature type="region of interest" description="Disordered" evidence="1">
    <location>
        <begin position="571"/>
        <end position="598"/>
    </location>
</feature>
<gene>
    <name evidence="2" type="ORF">PMZ80_006149</name>
</gene>
<feature type="compositionally biased region" description="Low complexity" evidence="1">
    <location>
        <begin position="212"/>
        <end position="221"/>
    </location>
</feature>
<organism evidence="2 3">
    <name type="scientific">Knufia obscura</name>
    <dbReference type="NCBI Taxonomy" id="1635080"/>
    <lineage>
        <taxon>Eukaryota</taxon>
        <taxon>Fungi</taxon>
        <taxon>Dikarya</taxon>
        <taxon>Ascomycota</taxon>
        <taxon>Pezizomycotina</taxon>
        <taxon>Eurotiomycetes</taxon>
        <taxon>Chaetothyriomycetidae</taxon>
        <taxon>Chaetothyriales</taxon>
        <taxon>Trichomeriaceae</taxon>
        <taxon>Knufia</taxon>
    </lineage>
</organism>
<feature type="region of interest" description="Disordered" evidence="1">
    <location>
        <begin position="192"/>
        <end position="221"/>
    </location>
</feature>
<feature type="region of interest" description="Disordered" evidence="1">
    <location>
        <begin position="826"/>
        <end position="848"/>
    </location>
</feature>
<feature type="compositionally biased region" description="Low complexity" evidence="1">
    <location>
        <begin position="837"/>
        <end position="848"/>
    </location>
</feature>
<feature type="compositionally biased region" description="Low complexity" evidence="1">
    <location>
        <begin position="124"/>
        <end position="137"/>
    </location>
</feature>
<feature type="region of interest" description="Disordered" evidence="1">
    <location>
        <begin position="235"/>
        <end position="279"/>
    </location>
</feature>
<keyword evidence="3" id="KW-1185">Reference proteome</keyword>
<feature type="compositionally biased region" description="Basic and acidic residues" evidence="1">
    <location>
        <begin position="138"/>
        <end position="152"/>
    </location>
</feature>
<comment type="caution">
    <text evidence="2">The sequence shown here is derived from an EMBL/GenBank/DDBJ whole genome shotgun (WGS) entry which is preliminary data.</text>
</comment>
<proteinExistence type="predicted"/>
<evidence type="ECO:0000256" key="1">
    <source>
        <dbReference type="SAM" id="MobiDB-lite"/>
    </source>
</evidence>
<dbReference type="Proteomes" id="UP001334248">
    <property type="component" value="Unassembled WGS sequence"/>
</dbReference>
<accession>A0ABR0RNK9</accession>
<feature type="compositionally biased region" description="Basic residues" evidence="1">
    <location>
        <begin position="112"/>
        <end position="123"/>
    </location>
</feature>
<feature type="region of interest" description="Disordered" evidence="1">
    <location>
        <begin position="65"/>
        <end position="154"/>
    </location>
</feature>
<dbReference type="RefSeq" id="XP_064730284.1">
    <property type="nucleotide sequence ID" value="XM_064874562.1"/>
</dbReference>
<dbReference type="InterPro" id="IPR009060">
    <property type="entry name" value="UBA-like_sf"/>
</dbReference>
<dbReference type="EMBL" id="JAVHJV010000006">
    <property type="protein sequence ID" value="KAK5942194.1"/>
    <property type="molecule type" value="Genomic_DNA"/>
</dbReference>
<name>A0ABR0RNK9_9EURO</name>
<evidence type="ECO:0000313" key="2">
    <source>
        <dbReference type="EMBL" id="KAK5942194.1"/>
    </source>
</evidence>
<evidence type="ECO:0008006" key="4">
    <source>
        <dbReference type="Google" id="ProtNLM"/>
    </source>
</evidence>
<dbReference type="Gene3D" id="1.10.8.10">
    <property type="entry name" value="DNA helicase RuvA subunit, C-terminal domain"/>
    <property type="match status" value="1"/>
</dbReference>
<evidence type="ECO:0000313" key="3">
    <source>
        <dbReference type="Proteomes" id="UP001334248"/>
    </source>
</evidence>